<dbReference type="EMBL" id="JBHRYA010000007">
    <property type="protein sequence ID" value="MFC3716363.1"/>
    <property type="molecule type" value="Genomic_DNA"/>
</dbReference>
<evidence type="ECO:0000313" key="5">
    <source>
        <dbReference type="Proteomes" id="UP001595705"/>
    </source>
</evidence>
<dbReference type="InterPro" id="IPR013324">
    <property type="entry name" value="RNA_pol_sigma_r3/r4-like"/>
</dbReference>
<dbReference type="PANTHER" id="PTHR30173">
    <property type="entry name" value="SIGMA 19 FACTOR"/>
    <property type="match status" value="1"/>
</dbReference>
<dbReference type="RefSeq" id="WP_386743458.1">
    <property type="nucleotide sequence ID" value="NZ_JBHRYA010000007.1"/>
</dbReference>
<dbReference type="InterPro" id="IPR032710">
    <property type="entry name" value="NTF2-like_dom_sf"/>
</dbReference>
<dbReference type="SUPFAM" id="SSF54427">
    <property type="entry name" value="NTF2-like"/>
    <property type="match status" value="1"/>
</dbReference>
<dbReference type="Proteomes" id="UP001595705">
    <property type="component" value="Unassembled WGS sequence"/>
</dbReference>
<dbReference type="SUPFAM" id="SSF88946">
    <property type="entry name" value="Sigma2 domain of RNA polymerase sigma factors"/>
    <property type="match status" value="1"/>
</dbReference>
<dbReference type="InterPro" id="IPR007627">
    <property type="entry name" value="RNA_pol_sigma70_r2"/>
</dbReference>
<dbReference type="Pfam" id="PF08281">
    <property type="entry name" value="Sigma70_r4_2"/>
    <property type="match status" value="1"/>
</dbReference>
<feature type="domain" description="RNA polymerase sigma-70 region 2" evidence="2">
    <location>
        <begin position="10"/>
        <end position="74"/>
    </location>
</feature>
<dbReference type="InterPro" id="IPR013249">
    <property type="entry name" value="RNA_pol_sigma70_r4_t2"/>
</dbReference>
<dbReference type="InterPro" id="IPR013325">
    <property type="entry name" value="RNA_pol_sigma_r2"/>
</dbReference>
<feature type="domain" description="RNA polymerase sigma factor 70 region 4 type 2" evidence="3">
    <location>
        <begin position="118"/>
        <end position="168"/>
    </location>
</feature>
<dbReference type="InterPro" id="IPR014284">
    <property type="entry name" value="RNA_pol_sigma-70_dom"/>
</dbReference>
<reference evidence="5" key="1">
    <citation type="journal article" date="2019" name="Int. J. Syst. Evol. Microbiol.">
        <title>The Global Catalogue of Microorganisms (GCM) 10K type strain sequencing project: providing services to taxonomists for standard genome sequencing and annotation.</title>
        <authorList>
            <consortium name="The Broad Institute Genomics Platform"/>
            <consortium name="The Broad Institute Genome Sequencing Center for Infectious Disease"/>
            <person name="Wu L."/>
            <person name="Ma J."/>
        </authorList>
    </citation>
    <scope>NUCLEOTIDE SEQUENCE [LARGE SCALE GENOMIC DNA]</scope>
    <source>
        <strain evidence="5">KCTC 42441</strain>
    </source>
</reference>
<dbReference type="NCBIfam" id="TIGR02937">
    <property type="entry name" value="sigma70-ECF"/>
    <property type="match status" value="1"/>
</dbReference>
<dbReference type="Gene3D" id="1.10.10.10">
    <property type="entry name" value="Winged helix-like DNA-binding domain superfamily/Winged helix DNA-binding domain"/>
    <property type="match status" value="1"/>
</dbReference>
<dbReference type="NCBIfam" id="NF007214">
    <property type="entry name" value="PRK09636.1"/>
    <property type="match status" value="1"/>
</dbReference>
<evidence type="ECO:0000259" key="3">
    <source>
        <dbReference type="Pfam" id="PF08281"/>
    </source>
</evidence>
<dbReference type="SUPFAM" id="SSF88659">
    <property type="entry name" value="Sigma3 and sigma4 domains of RNA polymerase sigma factors"/>
    <property type="match status" value="1"/>
</dbReference>
<sequence>MDARDDLAEFEQARPGLLGLAYRILGSRADAEDAVQDTFLKWQANDRDDISNPTAWLTTVCTRHCLDILRSADRARVEYVGPWLPEPVQTANDEAFGHAPPDASPEHAAALASSLTTAFLLALQRLTPKERAAYLLHEIFDLPYPEVARTLDLQEPACRQLVSRARGHIERAKVRHATPPERQRQLLAAFGTAIATGSVDALAGLLSDDVRLSADGGGKVSAARRVMHGPEEVLHFIQAGLHAWWADTRLEEATINGRRGLIQYEDDVATAAVSFAWDEDGRLSDVFIMRNPDKLARIATAPAIA</sequence>
<keyword evidence="5" id="KW-1185">Reference proteome</keyword>
<organism evidence="4 5">
    <name type="scientific">Luteimonas soli</name>
    <dbReference type="NCBI Taxonomy" id="1648966"/>
    <lineage>
        <taxon>Bacteria</taxon>
        <taxon>Pseudomonadati</taxon>
        <taxon>Pseudomonadota</taxon>
        <taxon>Gammaproteobacteria</taxon>
        <taxon>Lysobacterales</taxon>
        <taxon>Lysobacteraceae</taxon>
        <taxon>Luteimonas</taxon>
    </lineage>
</organism>
<dbReference type="Gene3D" id="1.10.1740.10">
    <property type="match status" value="1"/>
</dbReference>
<proteinExistence type="predicted"/>
<dbReference type="InterPro" id="IPR052704">
    <property type="entry name" value="ECF_Sigma-70_Domain"/>
</dbReference>
<evidence type="ECO:0000313" key="4">
    <source>
        <dbReference type="EMBL" id="MFC3716363.1"/>
    </source>
</evidence>
<protein>
    <submittedName>
        <fullName evidence="4">RNA polymerase sigma factor SigJ</fullName>
    </submittedName>
</protein>
<comment type="subunit">
    <text evidence="1">Interacts transiently with the RNA polymerase catalytic core formed by RpoA, RpoB, RpoC and RpoZ (2 alpha, 1 beta, 1 beta' and 1 omega subunit) to form the RNA polymerase holoenzyme that can initiate transcription.</text>
</comment>
<evidence type="ECO:0000256" key="1">
    <source>
        <dbReference type="ARBA" id="ARBA00011344"/>
    </source>
</evidence>
<evidence type="ECO:0000259" key="2">
    <source>
        <dbReference type="Pfam" id="PF04542"/>
    </source>
</evidence>
<comment type="caution">
    <text evidence="4">The sequence shown here is derived from an EMBL/GenBank/DDBJ whole genome shotgun (WGS) entry which is preliminary data.</text>
</comment>
<dbReference type="Pfam" id="PF04542">
    <property type="entry name" value="Sigma70_r2"/>
    <property type="match status" value="1"/>
</dbReference>
<dbReference type="Gene3D" id="3.10.450.50">
    <property type="match status" value="1"/>
</dbReference>
<dbReference type="PANTHER" id="PTHR30173:SF36">
    <property type="entry name" value="ECF RNA POLYMERASE SIGMA FACTOR SIGJ"/>
    <property type="match status" value="1"/>
</dbReference>
<gene>
    <name evidence="4" type="primary">sigJ</name>
    <name evidence="4" type="ORF">ACFONC_09370</name>
</gene>
<name>A0ABV7XMU4_9GAMM</name>
<accession>A0ABV7XMU4</accession>
<dbReference type="InterPro" id="IPR036388">
    <property type="entry name" value="WH-like_DNA-bd_sf"/>
</dbReference>